<dbReference type="Proteomes" id="UP000824366">
    <property type="component" value="Chromosome"/>
</dbReference>
<feature type="domain" description="PilZ" evidence="4">
    <location>
        <begin position="117"/>
        <end position="211"/>
    </location>
</feature>
<dbReference type="InterPro" id="IPR012349">
    <property type="entry name" value="Split_barrel_FMN-bd"/>
</dbReference>
<dbReference type="Pfam" id="PF12945">
    <property type="entry name" value="PilZNR"/>
    <property type="match status" value="1"/>
</dbReference>
<evidence type="ECO:0000313" key="6">
    <source>
        <dbReference type="EMBL" id="BCO28305.1"/>
    </source>
</evidence>
<dbReference type="InterPro" id="IPR009926">
    <property type="entry name" value="T3SS_YcgR_PilZN"/>
</dbReference>
<evidence type="ECO:0000259" key="5">
    <source>
        <dbReference type="Pfam" id="PF12945"/>
    </source>
</evidence>
<reference evidence="6 7" key="1">
    <citation type="journal article" date="2021" name="Microbiol. Spectr.">
        <title>A Single Bacterium Capable of Oxidation and Reduction of Iron at Circumneutral pH.</title>
        <authorList>
            <person name="Kato S."/>
            <person name="Ohkuma M."/>
        </authorList>
    </citation>
    <scope>NUCLEOTIDE SEQUENCE [LARGE SCALE GENOMIC DNA]</scope>
    <source>
        <strain evidence="6 7">MIZ03</strain>
    </source>
</reference>
<evidence type="ECO:0000256" key="3">
    <source>
        <dbReference type="ARBA" id="ARBA00023143"/>
    </source>
</evidence>
<gene>
    <name evidence="6" type="ORF">MIZ03_3205</name>
</gene>
<evidence type="ECO:0000256" key="2">
    <source>
        <dbReference type="ARBA" id="ARBA00022741"/>
    </source>
</evidence>
<feature type="domain" description="Type III secretion system flagellar brake protein YcgR PilZN" evidence="5">
    <location>
        <begin position="27"/>
        <end position="110"/>
    </location>
</feature>
<evidence type="ECO:0008006" key="8">
    <source>
        <dbReference type="Google" id="ProtNLM"/>
    </source>
</evidence>
<evidence type="ECO:0000256" key="1">
    <source>
        <dbReference type="ARBA" id="ARBA00022636"/>
    </source>
</evidence>
<organism evidence="6 7">
    <name type="scientific">Rhodoferax lithotrophicus</name>
    <dbReference type="NCBI Taxonomy" id="2798804"/>
    <lineage>
        <taxon>Bacteria</taxon>
        <taxon>Pseudomonadati</taxon>
        <taxon>Pseudomonadota</taxon>
        <taxon>Betaproteobacteria</taxon>
        <taxon>Burkholderiales</taxon>
        <taxon>Comamonadaceae</taxon>
        <taxon>Rhodoferax</taxon>
    </lineage>
</organism>
<name>A0ABN6D8I4_9BURK</name>
<dbReference type="SUPFAM" id="SSF141371">
    <property type="entry name" value="PilZ domain-like"/>
    <property type="match status" value="2"/>
</dbReference>
<sequence>MNHTIKQDTNPTVERGLTFDDMGLRVGLSLYMRPRDPTLAQVRHQVEYIGALRGKSFLTTLPILHDKGLWMQIGQDFVFHAMEGMHVYAFTSRVLRARNRPFPYVHFSYPEKIEARQVRKSYRVRMHRPVSVDFAGGTPQQALMLNLSMTGALIEAPNQVWQQNEALSFVLPIRMEEVSCELVLHATVRSWEEKGALAHYGVEFDSLAQQDALFLHYFIDHTLAMMTRG</sequence>
<keyword evidence="1" id="KW-0973">c-di-GMP</keyword>
<keyword evidence="3" id="KW-0975">Bacterial flagellum</keyword>
<evidence type="ECO:0000259" key="4">
    <source>
        <dbReference type="Pfam" id="PF07238"/>
    </source>
</evidence>
<dbReference type="Gene3D" id="2.30.110.10">
    <property type="entry name" value="Electron Transport, Fmn-binding Protein, Chain A"/>
    <property type="match status" value="1"/>
</dbReference>
<accession>A0ABN6D8I4</accession>
<proteinExistence type="predicted"/>
<keyword evidence="2" id="KW-0547">Nucleotide-binding</keyword>
<keyword evidence="7" id="KW-1185">Reference proteome</keyword>
<dbReference type="Gene3D" id="2.40.10.220">
    <property type="entry name" value="predicted glycosyltransferase like domains"/>
    <property type="match status" value="1"/>
</dbReference>
<dbReference type="RefSeq" id="WP_223904274.1">
    <property type="nucleotide sequence ID" value="NZ_AP024238.1"/>
</dbReference>
<dbReference type="InterPro" id="IPR009875">
    <property type="entry name" value="PilZ_domain"/>
</dbReference>
<evidence type="ECO:0000313" key="7">
    <source>
        <dbReference type="Proteomes" id="UP000824366"/>
    </source>
</evidence>
<dbReference type="EMBL" id="AP024238">
    <property type="protein sequence ID" value="BCO28305.1"/>
    <property type="molecule type" value="Genomic_DNA"/>
</dbReference>
<protein>
    <recommendedName>
        <fullName evidence="8">Type IV pilus assembly PilZ</fullName>
    </recommendedName>
</protein>
<dbReference type="Pfam" id="PF07238">
    <property type="entry name" value="PilZ"/>
    <property type="match status" value="1"/>
</dbReference>